<evidence type="ECO:0000313" key="3">
    <source>
        <dbReference type="Proteomes" id="UP000254597"/>
    </source>
</evidence>
<dbReference type="PANTHER" id="PTHR30012:SF0">
    <property type="entry name" value="TYPE II SECRETION SYSTEM PROTEIN F-RELATED"/>
    <property type="match status" value="1"/>
</dbReference>
<name>A0A379QD19_SALER</name>
<sequence>MNNFERYIYQRTFSAADRIELYDDFRQYLLDGLSAQDTFAKLIDNYTRRGENPGNPIGKILKECSDNLKAGFSLSESLREWIPDQELSIIESCDTAGRVADGFLNAMFIAEGTEKILSSIKSSLMIMTYMFSLSFGVVAMFCILLVPTLKQNVPLEKWNALQLCVWYFYVIVTEYWYVIIAVIGIISFAAFKSLSRWTGDIRFYFDRLPPYSIYKRLNGATFILNVNAMLSAGIPMETAINNMVDSCESPWMLERLEALHGAIESGVENLGTALDNIGFEFPGDAAIIKMKSLFETSNAEGSLKRFAGKWLDKTVASVEKTGELLRILGYFGCAGSIGILILIMSDLIQQAFFH</sequence>
<dbReference type="Proteomes" id="UP000254597">
    <property type="component" value="Unassembled WGS sequence"/>
</dbReference>
<gene>
    <name evidence="2" type="ORF">NCTC10252_00114</name>
</gene>
<evidence type="ECO:0000313" key="2">
    <source>
        <dbReference type="EMBL" id="SUF54947.1"/>
    </source>
</evidence>
<feature type="transmembrane region" description="Helical" evidence="1">
    <location>
        <begin position="327"/>
        <end position="348"/>
    </location>
</feature>
<keyword evidence="1" id="KW-0812">Transmembrane</keyword>
<keyword evidence="1" id="KW-0472">Membrane</keyword>
<accession>A0A379QD19</accession>
<organism evidence="2 3">
    <name type="scientific">Salmonella enterica</name>
    <name type="common">Salmonella choleraesuis</name>
    <dbReference type="NCBI Taxonomy" id="28901"/>
    <lineage>
        <taxon>Bacteria</taxon>
        <taxon>Pseudomonadati</taxon>
        <taxon>Pseudomonadota</taxon>
        <taxon>Gammaproteobacteria</taxon>
        <taxon>Enterobacterales</taxon>
        <taxon>Enterobacteriaceae</taxon>
        <taxon>Salmonella</taxon>
    </lineage>
</organism>
<proteinExistence type="predicted"/>
<dbReference type="AlphaFoldDB" id="A0A379QD19"/>
<keyword evidence="1" id="KW-1133">Transmembrane helix</keyword>
<dbReference type="PANTHER" id="PTHR30012">
    <property type="entry name" value="GENERAL SECRETION PATHWAY PROTEIN"/>
    <property type="match status" value="1"/>
</dbReference>
<protein>
    <submittedName>
        <fullName evidence="2">Integral membrane protein</fullName>
    </submittedName>
</protein>
<feature type="transmembrane region" description="Helical" evidence="1">
    <location>
        <begin position="166"/>
        <end position="191"/>
    </location>
</feature>
<reference evidence="2 3" key="1">
    <citation type="submission" date="2018-06" db="EMBL/GenBank/DDBJ databases">
        <authorList>
            <consortium name="Pathogen Informatics"/>
            <person name="Doyle S."/>
        </authorList>
    </citation>
    <scope>NUCLEOTIDE SEQUENCE [LARGE SCALE GENOMIC DNA]</scope>
    <source>
        <strain evidence="2 3">NCTC10252</strain>
    </source>
</reference>
<dbReference type="Gene3D" id="1.20.81.30">
    <property type="entry name" value="Type II secretion system (T2SS), domain F"/>
    <property type="match status" value="2"/>
</dbReference>
<dbReference type="EMBL" id="UGWP01000002">
    <property type="protein sequence ID" value="SUF54947.1"/>
    <property type="molecule type" value="Genomic_DNA"/>
</dbReference>
<evidence type="ECO:0000256" key="1">
    <source>
        <dbReference type="SAM" id="Phobius"/>
    </source>
</evidence>
<dbReference type="InterPro" id="IPR042094">
    <property type="entry name" value="T2SS_GspF_sf"/>
</dbReference>
<dbReference type="InterPro" id="IPR003004">
    <property type="entry name" value="GspF/PilC"/>
</dbReference>
<feature type="transmembrane region" description="Helical" evidence="1">
    <location>
        <begin position="124"/>
        <end position="146"/>
    </location>
</feature>